<name>A0A3Q0J4L1_DIACI</name>
<gene>
    <name evidence="3" type="primary">LOC113468838</name>
</gene>
<organism evidence="2 3">
    <name type="scientific">Diaphorina citri</name>
    <name type="common">Asian citrus psyllid</name>
    <dbReference type="NCBI Taxonomy" id="121845"/>
    <lineage>
        <taxon>Eukaryota</taxon>
        <taxon>Metazoa</taxon>
        <taxon>Ecdysozoa</taxon>
        <taxon>Arthropoda</taxon>
        <taxon>Hexapoda</taxon>
        <taxon>Insecta</taxon>
        <taxon>Pterygota</taxon>
        <taxon>Neoptera</taxon>
        <taxon>Paraneoptera</taxon>
        <taxon>Hemiptera</taxon>
        <taxon>Sternorrhyncha</taxon>
        <taxon>Psylloidea</taxon>
        <taxon>Psyllidae</taxon>
        <taxon>Diaphorininae</taxon>
        <taxon>Diaphorina</taxon>
    </lineage>
</organism>
<evidence type="ECO:0000313" key="3">
    <source>
        <dbReference type="RefSeq" id="XP_026681863.1"/>
    </source>
</evidence>
<dbReference type="RefSeq" id="XP_026681863.1">
    <property type="nucleotide sequence ID" value="XM_026826062.1"/>
</dbReference>
<dbReference type="AlphaFoldDB" id="A0A3Q0J4L1"/>
<evidence type="ECO:0000256" key="1">
    <source>
        <dbReference type="SAM" id="MobiDB-lite"/>
    </source>
</evidence>
<reference evidence="3" key="1">
    <citation type="submission" date="2025-08" db="UniProtKB">
        <authorList>
            <consortium name="RefSeq"/>
        </authorList>
    </citation>
    <scope>IDENTIFICATION</scope>
</reference>
<dbReference type="KEGG" id="dci:113468838"/>
<feature type="non-terminal residue" evidence="3">
    <location>
        <position position="102"/>
    </location>
</feature>
<feature type="region of interest" description="Disordered" evidence="1">
    <location>
        <begin position="67"/>
        <end position="102"/>
    </location>
</feature>
<accession>A0A3Q0J4L1</accession>
<dbReference type="GeneID" id="113468838"/>
<proteinExistence type="predicted"/>
<feature type="region of interest" description="Disordered" evidence="1">
    <location>
        <begin position="1"/>
        <end position="44"/>
    </location>
</feature>
<sequence length="102" mass="10903">MEDRSSCKEVVHKCNSDPGGGRRSIGIQEDSGGGISRRTRSGSSYSHIPVARKCVLTLDGYSYVIVASPPDRSSAGEPRDDTLVRQRSPAPPPPPNRNGQLA</sequence>
<evidence type="ECO:0000313" key="2">
    <source>
        <dbReference type="Proteomes" id="UP000079169"/>
    </source>
</evidence>
<protein>
    <submittedName>
        <fullName evidence="3">Uncharacterized protein LOC113468838</fullName>
    </submittedName>
</protein>
<dbReference type="Proteomes" id="UP000079169">
    <property type="component" value="Unplaced"/>
</dbReference>
<dbReference type="PaxDb" id="121845-A0A3Q0J4L1"/>
<feature type="compositionally biased region" description="Basic and acidic residues" evidence="1">
    <location>
        <begin position="1"/>
        <end position="15"/>
    </location>
</feature>
<keyword evidence="2" id="KW-1185">Reference proteome</keyword>